<protein>
    <submittedName>
        <fullName evidence="3">DUF805 domain-containing protein</fullName>
    </submittedName>
</protein>
<dbReference type="Proteomes" id="UP000278398">
    <property type="component" value="Unassembled WGS sequence"/>
</dbReference>
<gene>
    <name evidence="3" type="ORF">EJC49_17430</name>
</gene>
<feature type="transmembrane region" description="Helical" evidence="2">
    <location>
        <begin position="65"/>
        <end position="86"/>
    </location>
</feature>
<evidence type="ECO:0000256" key="2">
    <source>
        <dbReference type="SAM" id="Phobius"/>
    </source>
</evidence>
<organism evidence="3 4">
    <name type="scientific">Aquibium carbonis</name>
    <dbReference type="NCBI Taxonomy" id="2495581"/>
    <lineage>
        <taxon>Bacteria</taxon>
        <taxon>Pseudomonadati</taxon>
        <taxon>Pseudomonadota</taxon>
        <taxon>Alphaproteobacteria</taxon>
        <taxon>Hyphomicrobiales</taxon>
        <taxon>Phyllobacteriaceae</taxon>
        <taxon>Aquibium</taxon>
    </lineage>
</organism>
<keyword evidence="2" id="KW-0472">Membrane</keyword>
<evidence type="ECO:0000313" key="3">
    <source>
        <dbReference type="EMBL" id="RST85058.1"/>
    </source>
</evidence>
<dbReference type="Pfam" id="PF05656">
    <property type="entry name" value="DUF805"/>
    <property type="match status" value="1"/>
</dbReference>
<name>A0A429YUD2_9HYPH</name>
<evidence type="ECO:0000313" key="4">
    <source>
        <dbReference type="Proteomes" id="UP000278398"/>
    </source>
</evidence>
<accession>A0A429YUD2</accession>
<feature type="non-terminal residue" evidence="3">
    <location>
        <position position="1"/>
    </location>
</feature>
<sequence>ASAAPRETRPTGAVPSVSAGAMASAPPMPRQAAEAADALSLFGYFKACVTGGYARFRGRARRKEYWGFVLFFLVTMTVLALVALFIDAALGNLDRDEPITLAILPGLFGLAMVLPSVAVTVRRIHDIGLSGWFVLLGLIPTIGSLIILVFALVPSQKNPNRWGEVPPGVS</sequence>
<proteinExistence type="predicted"/>
<comment type="caution">
    <text evidence="3">The sequence shown here is derived from an EMBL/GenBank/DDBJ whole genome shotgun (WGS) entry which is preliminary data.</text>
</comment>
<dbReference type="OrthoDB" id="9812349at2"/>
<feature type="transmembrane region" description="Helical" evidence="2">
    <location>
        <begin position="133"/>
        <end position="153"/>
    </location>
</feature>
<dbReference type="RefSeq" id="WP_148106309.1">
    <property type="nucleotide sequence ID" value="NZ_RWKW01000068.1"/>
</dbReference>
<reference evidence="3 4" key="1">
    <citation type="submission" date="2018-12" db="EMBL/GenBank/DDBJ databases">
        <title>Mesorhizobium carbonis sp. nov., isolated from coal mine water.</title>
        <authorList>
            <person name="Xin W."/>
            <person name="Xu Z."/>
            <person name="Xiang F."/>
            <person name="Zhang J."/>
            <person name="Xi L."/>
            <person name="Liu J."/>
        </authorList>
    </citation>
    <scope>NUCLEOTIDE SEQUENCE [LARGE SCALE GENOMIC DNA]</scope>
    <source>
        <strain evidence="3 4">B2.3</strain>
    </source>
</reference>
<evidence type="ECO:0000256" key="1">
    <source>
        <dbReference type="SAM" id="MobiDB-lite"/>
    </source>
</evidence>
<keyword evidence="2" id="KW-1133">Transmembrane helix</keyword>
<dbReference type="GO" id="GO:0005886">
    <property type="term" value="C:plasma membrane"/>
    <property type="evidence" value="ECO:0007669"/>
    <property type="project" value="TreeGrafter"/>
</dbReference>
<dbReference type="EMBL" id="RWKW01000068">
    <property type="protein sequence ID" value="RST85058.1"/>
    <property type="molecule type" value="Genomic_DNA"/>
</dbReference>
<dbReference type="PANTHER" id="PTHR34980">
    <property type="entry name" value="INNER MEMBRANE PROTEIN-RELATED-RELATED"/>
    <property type="match status" value="1"/>
</dbReference>
<keyword evidence="4" id="KW-1185">Reference proteome</keyword>
<feature type="transmembrane region" description="Helical" evidence="2">
    <location>
        <begin position="98"/>
        <end position="121"/>
    </location>
</feature>
<dbReference type="AlphaFoldDB" id="A0A429YUD2"/>
<keyword evidence="2" id="KW-0812">Transmembrane</keyword>
<dbReference type="InterPro" id="IPR008523">
    <property type="entry name" value="DUF805"/>
</dbReference>
<feature type="region of interest" description="Disordered" evidence="1">
    <location>
        <begin position="1"/>
        <end position="22"/>
    </location>
</feature>
<feature type="compositionally biased region" description="Low complexity" evidence="1">
    <location>
        <begin position="12"/>
        <end position="22"/>
    </location>
</feature>
<dbReference type="PANTHER" id="PTHR34980:SF2">
    <property type="entry name" value="INNER MEMBRANE PROTEIN YHAH-RELATED"/>
    <property type="match status" value="1"/>
</dbReference>